<keyword evidence="2" id="KW-1133">Transmembrane helix</keyword>
<evidence type="ECO:0000313" key="3">
    <source>
        <dbReference type="EMBL" id="OKH91140.1"/>
    </source>
</evidence>
<dbReference type="Proteomes" id="UP000186455">
    <property type="component" value="Unassembled WGS sequence"/>
</dbReference>
<feature type="transmembrane region" description="Helical" evidence="2">
    <location>
        <begin position="39"/>
        <end position="58"/>
    </location>
</feature>
<feature type="transmembrane region" description="Helical" evidence="2">
    <location>
        <begin position="12"/>
        <end position="33"/>
    </location>
</feature>
<dbReference type="RefSeq" id="WP_073793817.1">
    <property type="nucleotide sequence ID" value="NZ_JBITHB010000013.1"/>
</dbReference>
<feature type="region of interest" description="Disordered" evidence="1">
    <location>
        <begin position="102"/>
        <end position="128"/>
    </location>
</feature>
<evidence type="ECO:0000256" key="2">
    <source>
        <dbReference type="SAM" id="Phobius"/>
    </source>
</evidence>
<gene>
    <name evidence="3" type="ORF">AB852_32300</name>
</gene>
<reference evidence="3 4" key="1">
    <citation type="submission" date="2015-06" db="EMBL/GenBank/DDBJ databases">
        <title>Cloning and characterization of the uncialamcin biosynthetic gene cluster.</title>
        <authorList>
            <person name="Yan X."/>
            <person name="Huang T."/>
            <person name="Ge H."/>
            <person name="Shen B."/>
        </authorList>
    </citation>
    <scope>NUCLEOTIDE SEQUENCE [LARGE SCALE GENOMIC DNA]</scope>
    <source>
        <strain evidence="3 4">DCA2648</strain>
    </source>
</reference>
<name>A0A1Q4V068_9ACTN</name>
<keyword evidence="2" id="KW-0812">Transmembrane</keyword>
<dbReference type="AlphaFoldDB" id="A0A1Q4V068"/>
<accession>A0A1Q4V068</accession>
<dbReference type="STRING" id="1048205.AB852_32300"/>
<proteinExistence type="predicted"/>
<evidence type="ECO:0000256" key="1">
    <source>
        <dbReference type="SAM" id="MobiDB-lite"/>
    </source>
</evidence>
<dbReference type="NCBIfam" id="NF041681">
    <property type="entry name" value="HGxxPAAW"/>
    <property type="match status" value="1"/>
</dbReference>
<dbReference type="EMBL" id="LFBV01000010">
    <property type="protein sequence ID" value="OKH91140.1"/>
    <property type="molecule type" value="Genomic_DNA"/>
</dbReference>
<keyword evidence="2" id="KW-0472">Membrane</keyword>
<sequence length="128" mass="13170">MSGHTYDHGHTLAGWVGVAVATVGGTVTGLGVISWRPGIWLGLAVTAAAVLTTWAMHLTGWGKPPGLRPVAERGLRVRDRAARAGHPDCLGCALAGRRVTPVRPAPRVPAARTDSPADRTGSPADLAS</sequence>
<protein>
    <submittedName>
        <fullName evidence="3">Uncharacterized protein</fullName>
    </submittedName>
</protein>
<comment type="caution">
    <text evidence="3">The sequence shown here is derived from an EMBL/GenBank/DDBJ whole genome shotgun (WGS) entry which is preliminary data.</text>
</comment>
<keyword evidence="4" id="KW-1185">Reference proteome</keyword>
<evidence type="ECO:0000313" key="4">
    <source>
        <dbReference type="Proteomes" id="UP000186455"/>
    </source>
</evidence>
<organism evidence="3 4">
    <name type="scientific">Streptomyces uncialis</name>
    <dbReference type="NCBI Taxonomy" id="1048205"/>
    <lineage>
        <taxon>Bacteria</taxon>
        <taxon>Bacillati</taxon>
        <taxon>Actinomycetota</taxon>
        <taxon>Actinomycetes</taxon>
        <taxon>Kitasatosporales</taxon>
        <taxon>Streptomycetaceae</taxon>
        <taxon>Streptomyces</taxon>
    </lineage>
</organism>